<dbReference type="Pfam" id="PF14226">
    <property type="entry name" value="DIOX_N"/>
    <property type="match status" value="1"/>
</dbReference>
<dbReference type="InterPro" id="IPR027443">
    <property type="entry name" value="IPNS-like_sf"/>
</dbReference>
<dbReference type="AlphaFoldDB" id="A0AAN8W2C2"/>
<accession>A0AAN8W2C2</accession>
<dbReference type="InterPro" id="IPR026992">
    <property type="entry name" value="DIOX_N"/>
</dbReference>
<dbReference type="GO" id="GO:0046872">
    <property type="term" value="F:metal ion binding"/>
    <property type="evidence" value="ECO:0007669"/>
    <property type="project" value="UniProtKB-KW"/>
</dbReference>
<keyword evidence="2" id="KW-0408">Iron</keyword>
<dbReference type="EMBL" id="JBAMMX010000006">
    <property type="protein sequence ID" value="KAK6937812.1"/>
    <property type="molecule type" value="Genomic_DNA"/>
</dbReference>
<organism evidence="4 5">
    <name type="scientific">Dillenia turbinata</name>
    <dbReference type="NCBI Taxonomy" id="194707"/>
    <lineage>
        <taxon>Eukaryota</taxon>
        <taxon>Viridiplantae</taxon>
        <taxon>Streptophyta</taxon>
        <taxon>Embryophyta</taxon>
        <taxon>Tracheophyta</taxon>
        <taxon>Spermatophyta</taxon>
        <taxon>Magnoliopsida</taxon>
        <taxon>eudicotyledons</taxon>
        <taxon>Gunneridae</taxon>
        <taxon>Pentapetalae</taxon>
        <taxon>Dilleniales</taxon>
        <taxon>Dilleniaceae</taxon>
        <taxon>Dillenia</taxon>
    </lineage>
</organism>
<proteinExistence type="predicted"/>
<evidence type="ECO:0000256" key="1">
    <source>
        <dbReference type="ARBA" id="ARBA00022723"/>
    </source>
</evidence>
<dbReference type="SUPFAM" id="SSF51197">
    <property type="entry name" value="Clavaminate synthase-like"/>
    <property type="match status" value="1"/>
</dbReference>
<gene>
    <name evidence="4" type="ORF">RJ641_031320</name>
</gene>
<feature type="domain" description="Non-haem dioxygenase N-terminal" evidence="3">
    <location>
        <begin position="62"/>
        <end position="109"/>
    </location>
</feature>
<comment type="caution">
    <text evidence="4">The sequence shown here is derived from an EMBL/GenBank/DDBJ whole genome shotgun (WGS) entry which is preliminary data.</text>
</comment>
<evidence type="ECO:0000256" key="2">
    <source>
        <dbReference type="ARBA" id="ARBA00023004"/>
    </source>
</evidence>
<evidence type="ECO:0000259" key="3">
    <source>
        <dbReference type="Pfam" id="PF14226"/>
    </source>
</evidence>
<keyword evidence="5" id="KW-1185">Reference proteome</keyword>
<evidence type="ECO:0000313" key="4">
    <source>
        <dbReference type="EMBL" id="KAK6937812.1"/>
    </source>
</evidence>
<name>A0AAN8W2C2_9MAGN</name>
<dbReference type="Proteomes" id="UP001370490">
    <property type="component" value="Unassembled WGS sequence"/>
</dbReference>
<keyword evidence="1" id="KW-0479">Metal-binding</keyword>
<keyword evidence="4" id="KW-0560">Oxidoreductase</keyword>
<evidence type="ECO:0000313" key="5">
    <source>
        <dbReference type="Proteomes" id="UP001370490"/>
    </source>
</evidence>
<keyword evidence="4" id="KW-0223">Dioxygenase</keyword>
<dbReference type="Gene3D" id="2.60.120.330">
    <property type="entry name" value="B-lactam Antibiotic, Isopenicillin N Synthase, Chain"/>
    <property type="match status" value="1"/>
</dbReference>
<reference evidence="4 5" key="1">
    <citation type="submission" date="2023-12" db="EMBL/GenBank/DDBJ databases">
        <title>A high-quality genome assembly for Dillenia turbinata (Dilleniales).</title>
        <authorList>
            <person name="Chanderbali A."/>
        </authorList>
    </citation>
    <scope>NUCLEOTIDE SEQUENCE [LARGE SCALE GENOMIC DNA]</scope>
    <source>
        <strain evidence="4">LSX21</strain>
        <tissue evidence="4">Leaf</tissue>
    </source>
</reference>
<protein>
    <submittedName>
        <fullName evidence="4">Non-hem dioxygenase N-terminal domain</fullName>
    </submittedName>
</protein>
<dbReference type="GO" id="GO:0051213">
    <property type="term" value="F:dioxygenase activity"/>
    <property type="evidence" value="ECO:0007669"/>
    <property type="project" value="UniProtKB-KW"/>
</dbReference>
<sequence>MTSNLQQWQPRKWPAKEFVENKTSDKEVADSGIKSVPHSGLVKIPRTFILPPSSVQCSTGLMDLKFYQRDRRREIVDEMRKASETCGIFQVIKHGIPISVCTRYWKVFKNSTSSLRRDAMGEYVTSMLKLRYSIWLFVRDSRTQQ</sequence>